<dbReference type="OrthoDB" id="7697589at2759"/>
<protein>
    <submittedName>
        <fullName evidence="1">Uncharacterized protein</fullName>
    </submittedName>
</protein>
<dbReference type="AlphaFoldDB" id="A0A8J5CHW2"/>
<gene>
    <name evidence="1" type="ORF">GWK47_006116</name>
</gene>
<comment type="caution">
    <text evidence="1">The sequence shown here is derived from an EMBL/GenBank/DDBJ whole genome shotgun (WGS) entry which is preliminary data.</text>
</comment>
<proteinExistence type="predicted"/>
<reference evidence="1" key="1">
    <citation type="submission" date="2020-07" db="EMBL/GenBank/DDBJ databases">
        <title>The High-quality genome of the commercially important snow crab, Chionoecetes opilio.</title>
        <authorList>
            <person name="Jeong J.-H."/>
            <person name="Ryu S."/>
        </authorList>
    </citation>
    <scope>NUCLEOTIDE SEQUENCE</scope>
    <source>
        <strain evidence="1">MADBK_172401_WGS</strain>
        <tissue evidence="1">Digestive gland</tissue>
    </source>
</reference>
<sequence length="238" mass="26463">MTQSLETIHPAQEQPTRAGLAFTPAFRMLITGRAYIVPITVKTDAVLHPVIDALNLTADVAWSMEHMNRSHPTVDLLKRTLDGFHGEFGKLFKEAKAFLTSASGRAPHSRRRRGAANFIGSLANLLFGTATQDQVDKIPRNLDNLNQWTESERQTLTIHSEILNIALPDLGPITSPISRLETAAETVADIIRRFSIKTLETGGDVRLLETISFIQLALSDLDHDFTYLNIGFMEMLQT</sequence>
<keyword evidence="2" id="KW-1185">Reference proteome</keyword>
<evidence type="ECO:0000313" key="1">
    <source>
        <dbReference type="EMBL" id="KAG0722163.1"/>
    </source>
</evidence>
<accession>A0A8J5CHW2</accession>
<dbReference type="Proteomes" id="UP000770661">
    <property type="component" value="Unassembled WGS sequence"/>
</dbReference>
<evidence type="ECO:0000313" key="2">
    <source>
        <dbReference type="Proteomes" id="UP000770661"/>
    </source>
</evidence>
<name>A0A8J5CHW2_CHIOP</name>
<organism evidence="1 2">
    <name type="scientific">Chionoecetes opilio</name>
    <name type="common">Atlantic snow crab</name>
    <name type="synonym">Cancer opilio</name>
    <dbReference type="NCBI Taxonomy" id="41210"/>
    <lineage>
        <taxon>Eukaryota</taxon>
        <taxon>Metazoa</taxon>
        <taxon>Ecdysozoa</taxon>
        <taxon>Arthropoda</taxon>
        <taxon>Crustacea</taxon>
        <taxon>Multicrustacea</taxon>
        <taxon>Malacostraca</taxon>
        <taxon>Eumalacostraca</taxon>
        <taxon>Eucarida</taxon>
        <taxon>Decapoda</taxon>
        <taxon>Pleocyemata</taxon>
        <taxon>Brachyura</taxon>
        <taxon>Eubrachyura</taxon>
        <taxon>Majoidea</taxon>
        <taxon>Majidae</taxon>
        <taxon>Chionoecetes</taxon>
    </lineage>
</organism>
<dbReference type="EMBL" id="JACEEZ010009947">
    <property type="protein sequence ID" value="KAG0722163.1"/>
    <property type="molecule type" value="Genomic_DNA"/>
</dbReference>